<dbReference type="Pfam" id="PF01753">
    <property type="entry name" value="zf-MYND"/>
    <property type="match status" value="1"/>
</dbReference>
<dbReference type="OMA" id="HNSTLMA"/>
<proteinExistence type="predicted"/>
<feature type="domain" description="MYND-type" evidence="5">
    <location>
        <begin position="18"/>
        <end position="58"/>
    </location>
</feature>
<keyword evidence="2 4" id="KW-0863">Zinc-finger</keyword>
<keyword evidence="3" id="KW-0862">Zinc</keyword>
<dbReference type="eggNOG" id="ENOG502RZ3H">
    <property type="taxonomic scope" value="Eukaryota"/>
</dbReference>
<evidence type="ECO:0000313" key="7">
    <source>
        <dbReference type="Proteomes" id="UP000030669"/>
    </source>
</evidence>
<sequence length="240" mass="27473">MASTQGDPPHIAKQSLRCNYCYASREVKRLQKCSRCKAMAYCSKECQKADWKSHKQACSNNNNLAKALKEHADTPLGILESLILPDGISLYELDKRLEKWVKFHSNLMMWATVNALDLYSDISLSRKQVLYIKLEARRDHDGSPGKYFRATDAYPVDVEDAKTWPAPWPESLDQVRQLQDESESMNRGSCAAAMVECKQLAVQTVPFGSLKNLKGPRLLNWKEELLRDIENGIQPHKYRR</sequence>
<dbReference type="HOGENOM" id="CLU_094262_0_1_1"/>
<dbReference type="Gene3D" id="6.10.140.2220">
    <property type="match status" value="1"/>
</dbReference>
<dbReference type="AlphaFoldDB" id="S7Q2P9"/>
<evidence type="ECO:0000256" key="1">
    <source>
        <dbReference type="ARBA" id="ARBA00022723"/>
    </source>
</evidence>
<evidence type="ECO:0000256" key="3">
    <source>
        <dbReference type="ARBA" id="ARBA00022833"/>
    </source>
</evidence>
<evidence type="ECO:0000259" key="5">
    <source>
        <dbReference type="PROSITE" id="PS50865"/>
    </source>
</evidence>
<dbReference type="GO" id="GO:0008270">
    <property type="term" value="F:zinc ion binding"/>
    <property type="evidence" value="ECO:0007669"/>
    <property type="project" value="UniProtKB-KW"/>
</dbReference>
<dbReference type="PROSITE" id="PS01360">
    <property type="entry name" value="ZF_MYND_1"/>
    <property type="match status" value="1"/>
</dbReference>
<dbReference type="KEGG" id="gtr:GLOTRDRAFT_78210"/>
<keyword evidence="1" id="KW-0479">Metal-binding</keyword>
<dbReference type="GeneID" id="19308784"/>
<evidence type="ECO:0000256" key="4">
    <source>
        <dbReference type="PROSITE-ProRule" id="PRU00134"/>
    </source>
</evidence>
<evidence type="ECO:0000256" key="2">
    <source>
        <dbReference type="ARBA" id="ARBA00022771"/>
    </source>
</evidence>
<dbReference type="EMBL" id="KB469304">
    <property type="protein sequence ID" value="EPQ54266.1"/>
    <property type="molecule type" value="Genomic_DNA"/>
</dbReference>
<accession>S7Q2P9</accession>
<dbReference type="InterPro" id="IPR002893">
    <property type="entry name" value="Znf_MYND"/>
</dbReference>
<dbReference type="RefSeq" id="XP_007867568.1">
    <property type="nucleotide sequence ID" value="XM_007869377.1"/>
</dbReference>
<keyword evidence="7" id="KW-1185">Reference proteome</keyword>
<dbReference type="PROSITE" id="PS50865">
    <property type="entry name" value="ZF_MYND_2"/>
    <property type="match status" value="1"/>
</dbReference>
<protein>
    <recommendedName>
        <fullName evidence="5">MYND-type domain-containing protein</fullName>
    </recommendedName>
</protein>
<organism evidence="6 7">
    <name type="scientific">Gloeophyllum trabeum (strain ATCC 11539 / FP-39264 / Madison 617)</name>
    <name type="common">Brown rot fungus</name>
    <dbReference type="NCBI Taxonomy" id="670483"/>
    <lineage>
        <taxon>Eukaryota</taxon>
        <taxon>Fungi</taxon>
        <taxon>Dikarya</taxon>
        <taxon>Basidiomycota</taxon>
        <taxon>Agaricomycotina</taxon>
        <taxon>Agaricomycetes</taxon>
        <taxon>Gloeophyllales</taxon>
        <taxon>Gloeophyllaceae</taxon>
        <taxon>Gloeophyllum</taxon>
    </lineage>
</organism>
<dbReference type="SUPFAM" id="SSF144232">
    <property type="entry name" value="HIT/MYND zinc finger-like"/>
    <property type="match status" value="1"/>
</dbReference>
<dbReference type="OrthoDB" id="432970at2759"/>
<reference evidence="6 7" key="1">
    <citation type="journal article" date="2012" name="Science">
        <title>The Paleozoic origin of enzymatic lignin decomposition reconstructed from 31 fungal genomes.</title>
        <authorList>
            <person name="Floudas D."/>
            <person name="Binder M."/>
            <person name="Riley R."/>
            <person name="Barry K."/>
            <person name="Blanchette R.A."/>
            <person name="Henrissat B."/>
            <person name="Martinez A.T."/>
            <person name="Otillar R."/>
            <person name="Spatafora J.W."/>
            <person name="Yadav J.S."/>
            <person name="Aerts A."/>
            <person name="Benoit I."/>
            <person name="Boyd A."/>
            <person name="Carlson A."/>
            <person name="Copeland A."/>
            <person name="Coutinho P.M."/>
            <person name="de Vries R.P."/>
            <person name="Ferreira P."/>
            <person name="Findley K."/>
            <person name="Foster B."/>
            <person name="Gaskell J."/>
            <person name="Glotzer D."/>
            <person name="Gorecki P."/>
            <person name="Heitman J."/>
            <person name="Hesse C."/>
            <person name="Hori C."/>
            <person name="Igarashi K."/>
            <person name="Jurgens J.A."/>
            <person name="Kallen N."/>
            <person name="Kersten P."/>
            <person name="Kohler A."/>
            <person name="Kuees U."/>
            <person name="Kumar T.K.A."/>
            <person name="Kuo A."/>
            <person name="LaButti K."/>
            <person name="Larrondo L.F."/>
            <person name="Lindquist E."/>
            <person name="Ling A."/>
            <person name="Lombard V."/>
            <person name="Lucas S."/>
            <person name="Lundell T."/>
            <person name="Martin R."/>
            <person name="McLaughlin D.J."/>
            <person name="Morgenstern I."/>
            <person name="Morin E."/>
            <person name="Murat C."/>
            <person name="Nagy L.G."/>
            <person name="Nolan M."/>
            <person name="Ohm R.A."/>
            <person name="Patyshakuliyeva A."/>
            <person name="Rokas A."/>
            <person name="Ruiz-Duenas F.J."/>
            <person name="Sabat G."/>
            <person name="Salamov A."/>
            <person name="Samejima M."/>
            <person name="Schmutz J."/>
            <person name="Slot J.C."/>
            <person name="St John F."/>
            <person name="Stenlid J."/>
            <person name="Sun H."/>
            <person name="Sun S."/>
            <person name="Syed K."/>
            <person name="Tsang A."/>
            <person name="Wiebenga A."/>
            <person name="Young D."/>
            <person name="Pisabarro A."/>
            <person name="Eastwood D.C."/>
            <person name="Martin F."/>
            <person name="Cullen D."/>
            <person name="Grigoriev I.V."/>
            <person name="Hibbett D.S."/>
        </authorList>
    </citation>
    <scope>NUCLEOTIDE SEQUENCE [LARGE SCALE GENOMIC DNA]</scope>
    <source>
        <strain evidence="6 7">ATCC 11539</strain>
    </source>
</reference>
<name>S7Q2P9_GLOTA</name>
<gene>
    <name evidence="6" type="ORF">GLOTRDRAFT_78210</name>
</gene>
<evidence type="ECO:0000313" key="6">
    <source>
        <dbReference type="EMBL" id="EPQ54266.1"/>
    </source>
</evidence>
<dbReference type="Proteomes" id="UP000030669">
    <property type="component" value="Unassembled WGS sequence"/>
</dbReference>